<evidence type="ECO:0000313" key="2">
    <source>
        <dbReference type="Proteomes" id="UP000078504"/>
    </source>
</evidence>
<dbReference type="AlphaFoldDB" id="A0A1B7I4L6"/>
<dbReference type="EMBL" id="LXEP01000006">
    <property type="protein sequence ID" value="OAT23285.1"/>
    <property type="molecule type" value="Genomic_DNA"/>
</dbReference>
<sequence length="150" mass="16301">MFSGNPIDYQDVPVTNDGFWPDLNVKDFQDSRSIPADISPATVSDALVSAMAQVNNSLVIQRQRYIDNGFNRAADVIGPAYQGTNHIVAQYRKAVFARAKADLMGEWKSVVRVKDDAQAAGTETQDALLAEANFAVRSLKGLSRVGVSII</sequence>
<name>A0A1B7I4L6_9ENTR</name>
<dbReference type="Proteomes" id="UP000078504">
    <property type="component" value="Unassembled WGS sequence"/>
</dbReference>
<reference evidence="1 2" key="1">
    <citation type="submission" date="2016-04" db="EMBL/GenBank/DDBJ databases">
        <title>ATOL: Assembling a taxonomically balanced genome-scale reconstruction of the evolutionary history of the Enterobacteriaceae.</title>
        <authorList>
            <person name="Plunkett G.III."/>
            <person name="Neeno-Eckwall E.C."/>
            <person name="Glasner J.D."/>
            <person name="Perna N.T."/>
        </authorList>
    </citation>
    <scope>NUCLEOTIDE SEQUENCE [LARGE SCALE GENOMIC DNA]</scope>
    <source>
        <strain evidence="1 2">ATCC 51604</strain>
    </source>
</reference>
<dbReference type="PATRIC" id="fig|1354253.4.peg.782"/>
<proteinExistence type="predicted"/>
<protein>
    <submittedName>
        <fullName evidence="1">Phage head completion protein</fullName>
    </submittedName>
</protein>
<dbReference type="Pfam" id="PF05926">
    <property type="entry name" value="Phage_GPL"/>
    <property type="match status" value="1"/>
</dbReference>
<dbReference type="RefSeq" id="WP_064512311.1">
    <property type="nucleotide sequence ID" value="NZ_LXEP01000006.1"/>
</dbReference>
<evidence type="ECO:0000313" key="1">
    <source>
        <dbReference type="EMBL" id="OAT23285.1"/>
    </source>
</evidence>
<accession>A0A1B7I4L6</accession>
<gene>
    <name evidence="1" type="ORF">M977_00760</name>
</gene>
<comment type="caution">
    <text evidence="1">The sequence shown here is derived from an EMBL/GenBank/DDBJ whole genome shotgun (WGS) entry which is preliminary data.</text>
</comment>
<dbReference type="InterPro" id="IPR009225">
    <property type="entry name" value="Phage_head_completion_GpL"/>
</dbReference>
<organism evidence="1 2">
    <name type="scientific">Buttiauxella gaviniae ATCC 51604</name>
    <dbReference type="NCBI Taxonomy" id="1354253"/>
    <lineage>
        <taxon>Bacteria</taxon>
        <taxon>Pseudomonadati</taxon>
        <taxon>Pseudomonadota</taxon>
        <taxon>Gammaproteobacteria</taxon>
        <taxon>Enterobacterales</taxon>
        <taxon>Enterobacteriaceae</taxon>
        <taxon>Buttiauxella</taxon>
    </lineage>
</organism>